<name>A0A2P5EZA2_TREOI</name>
<evidence type="ECO:0000313" key="2">
    <source>
        <dbReference type="EMBL" id="PON90864.1"/>
    </source>
</evidence>
<dbReference type="AlphaFoldDB" id="A0A2P5EZA2"/>
<dbReference type="Proteomes" id="UP000237000">
    <property type="component" value="Unassembled WGS sequence"/>
</dbReference>
<dbReference type="OrthoDB" id="10416017at2759"/>
<keyword evidence="1" id="KW-0812">Transmembrane</keyword>
<comment type="caution">
    <text evidence="2">The sequence shown here is derived from an EMBL/GenBank/DDBJ whole genome shotgun (WGS) entry which is preliminary data.</text>
</comment>
<dbReference type="InParanoid" id="A0A2P5EZA2"/>
<dbReference type="EMBL" id="JXTC01000079">
    <property type="protein sequence ID" value="PON90864.1"/>
    <property type="molecule type" value="Genomic_DNA"/>
</dbReference>
<accession>A0A2P5EZA2</accession>
<evidence type="ECO:0000256" key="1">
    <source>
        <dbReference type="SAM" id="Phobius"/>
    </source>
</evidence>
<evidence type="ECO:0000313" key="3">
    <source>
        <dbReference type="Proteomes" id="UP000237000"/>
    </source>
</evidence>
<keyword evidence="1" id="KW-0472">Membrane</keyword>
<protein>
    <submittedName>
        <fullName evidence="2">Uncharacterized protein</fullName>
    </submittedName>
</protein>
<keyword evidence="3" id="KW-1185">Reference proteome</keyword>
<keyword evidence="1" id="KW-1133">Transmembrane helix</keyword>
<reference evidence="3" key="1">
    <citation type="submission" date="2016-06" db="EMBL/GenBank/DDBJ databases">
        <title>Parallel loss of symbiosis genes in relatives of nitrogen-fixing non-legume Parasponia.</title>
        <authorList>
            <person name="Van Velzen R."/>
            <person name="Holmer R."/>
            <person name="Bu F."/>
            <person name="Rutten L."/>
            <person name="Van Zeijl A."/>
            <person name="Liu W."/>
            <person name="Santuari L."/>
            <person name="Cao Q."/>
            <person name="Sharma T."/>
            <person name="Shen D."/>
            <person name="Roswanjaya Y."/>
            <person name="Wardhani T."/>
            <person name="Kalhor M.S."/>
            <person name="Jansen J."/>
            <person name="Van den Hoogen J."/>
            <person name="Gungor B."/>
            <person name="Hartog M."/>
            <person name="Hontelez J."/>
            <person name="Verver J."/>
            <person name="Yang W.-C."/>
            <person name="Schijlen E."/>
            <person name="Repin R."/>
            <person name="Schilthuizen M."/>
            <person name="Schranz E."/>
            <person name="Heidstra R."/>
            <person name="Miyata K."/>
            <person name="Fedorova E."/>
            <person name="Kohlen W."/>
            <person name="Bisseling T."/>
            <person name="Smit S."/>
            <person name="Geurts R."/>
        </authorList>
    </citation>
    <scope>NUCLEOTIDE SEQUENCE [LARGE SCALE GENOMIC DNA]</scope>
    <source>
        <strain evidence="3">cv. RG33-2</strain>
    </source>
</reference>
<feature type="transmembrane region" description="Helical" evidence="1">
    <location>
        <begin position="57"/>
        <end position="74"/>
    </location>
</feature>
<organism evidence="2 3">
    <name type="scientific">Trema orientale</name>
    <name type="common">Charcoal tree</name>
    <name type="synonym">Celtis orientalis</name>
    <dbReference type="NCBI Taxonomy" id="63057"/>
    <lineage>
        <taxon>Eukaryota</taxon>
        <taxon>Viridiplantae</taxon>
        <taxon>Streptophyta</taxon>
        <taxon>Embryophyta</taxon>
        <taxon>Tracheophyta</taxon>
        <taxon>Spermatophyta</taxon>
        <taxon>Magnoliopsida</taxon>
        <taxon>eudicotyledons</taxon>
        <taxon>Gunneridae</taxon>
        <taxon>Pentapetalae</taxon>
        <taxon>rosids</taxon>
        <taxon>fabids</taxon>
        <taxon>Rosales</taxon>
        <taxon>Cannabaceae</taxon>
        <taxon>Trema</taxon>
    </lineage>
</organism>
<gene>
    <name evidence="2" type="ORF">TorRG33x02_132700</name>
</gene>
<proteinExistence type="predicted"/>
<sequence>MLTLQRACGVVDESGDLFFDEDQGLSASVHMRVALEARDWDRGSCEWHFKRYLRRRVRLVFFQLLVVASLAQLTP</sequence>